<dbReference type="Proteomes" id="UP001519310">
    <property type="component" value="Unassembled WGS sequence"/>
</dbReference>
<name>A0ABS4KZ85_STRAV</name>
<dbReference type="RefSeq" id="WP_372452973.1">
    <property type="nucleotide sequence ID" value="NZ_BMVL01000005.1"/>
</dbReference>
<sequence>MVLDLVVQAAEHHVGETAVPCVAGSQHLTAQEVRAVGAAQHRHAFVVRGKFERGQTPKRH</sequence>
<dbReference type="EMBL" id="JAGGLQ010000002">
    <property type="protein sequence ID" value="MBP2035318.1"/>
    <property type="molecule type" value="Genomic_DNA"/>
</dbReference>
<keyword evidence="2" id="KW-1185">Reference proteome</keyword>
<gene>
    <name evidence="1" type="ORF">J2Z77_001105</name>
</gene>
<reference evidence="1 2" key="1">
    <citation type="submission" date="2021-03" db="EMBL/GenBank/DDBJ databases">
        <title>Genomic Encyclopedia of Type Strains, Phase IV (KMG-IV): sequencing the most valuable type-strain genomes for metagenomic binning, comparative biology and taxonomic classification.</title>
        <authorList>
            <person name="Goeker M."/>
        </authorList>
    </citation>
    <scope>NUCLEOTIDE SEQUENCE [LARGE SCALE GENOMIC DNA]</scope>
    <source>
        <strain evidence="1 2">DSM 40526</strain>
    </source>
</reference>
<accession>A0ABS4KZ85</accession>
<evidence type="ECO:0000313" key="1">
    <source>
        <dbReference type="EMBL" id="MBP2035318.1"/>
    </source>
</evidence>
<evidence type="ECO:0000313" key="2">
    <source>
        <dbReference type="Proteomes" id="UP001519310"/>
    </source>
</evidence>
<comment type="caution">
    <text evidence="1">The sequence shown here is derived from an EMBL/GenBank/DDBJ whole genome shotgun (WGS) entry which is preliminary data.</text>
</comment>
<protein>
    <submittedName>
        <fullName evidence="1">Uncharacterized protein</fullName>
    </submittedName>
</protein>
<proteinExistence type="predicted"/>
<organism evidence="1 2">
    <name type="scientific">Streptomyces avidinii</name>
    <dbReference type="NCBI Taxonomy" id="1895"/>
    <lineage>
        <taxon>Bacteria</taxon>
        <taxon>Bacillati</taxon>
        <taxon>Actinomycetota</taxon>
        <taxon>Actinomycetes</taxon>
        <taxon>Kitasatosporales</taxon>
        <taxon>Streptomycetaceae</taxon>
        <taxon>Streptomyces</taxon>
    </lineage>
</organism>